<dbReference type="OrthoDB" id="1654797at2"/>
<dbReference type="EMBL" id="UHFX01000003">
    <property type="protein sequence ID" value="SUO04968.1"/>
    <property type="molecule type" value="Genomic_DNA"/>
</dbReference>
<dbReference type="Proteomes" id="UP000255523">
    <property type="component" value="Unassembled WGS sequence"/>
</dbReference>
<name>A0A380LM89_9FIRM</name>
<evidence type="ECO:0000313" key="2">
    <source>
        <dbReference type="Proteomes" id="UP000255523"/>
    </source>
</evidence>
<dbReference type="GeneID" id="77462838"/>
<dbReference type="RefSeq" id="WP_022789600.1">
    <property type="nucleotide sequence ID" value="NZ_UHFX01000003.1"/>
</dbReference>
<dbReference type="GO" id="GO:0000287">
    <property type="term" value="F:magnesium ion binding"/>
    <property type="evidence" value="ECO:0007669"/>
    <property type="project" value="TreeGrafter"/>
</dbReference>
<dbReference type="Gene3D" id="3.30.1240.10">
    <property type="match status" value="1"/>
</dbReference>
<dbReference type="AlphaFoldDB" id="A0A380LM89"/>
<organism evidence="1 2">
    <name type="scientific">Faecalicoccus pleomorphus</name>
    <dbReference type="NCBI Taxonomy" id="1323"/>
    <lineage>
        <taxon>Bacteria</taxon>
        <taxon>Bacillati</taxon>
        <taxon>Bacillota</taxon>
        <taxon>Erysipelotrichia</taxon>
        <taxon>Erysipelotrichales</taxon>
        <taxon>Erysipelotrichaceae</taxon>
        <taxon>Faecalicoccus</taxon>
    </lineage>
</organism>
<dbReference type="PANTHER" id="PTHR10000">
    <property type="entry name" value="PHOSPHOSERINE PHOSPHATASE"/>
    <property type="match status" value="1"/>
</dbReference>
<proteinExistence type="predicted"/>
<dbReference type="SUPFAM" id="SSF56784">
    <property type="entry name" value="HAD-like"/>
    <property type="match status" value="1"/>
</dbReference>
<dbReference type="InterPro" id="IPR006379">
    <property type="entry name" value="HAD-SF_hydro_IIB"/>
</dbReference>
<dbReference type="NCBIfam" id="TIGR01484">
    <property type="entry name" value="HAD-SF-IIB"/>
    <property type="match status" value="1"/>
</dbReference>
<dbReference type="InterPro" id="IPR023214">
    <property type="entry name" value="HAD_sf"/>
</dbReference>
<evidence type="ECO:0000313" key="1">
    <source>
        <dbReference type="EMBL" id="SUO04968.1"/>
    </source>
</evidence>
<dbReference type="PANTHER" id="PTHR10000:SF25">
    <property type="entry name" value="PHOSPHATASE YKRA-RELATED"/>
    <property type="match status" value="1"/>
</dbReference>
<dbReference type="GO" id="GO:0005829">
    <property type="term" value="C:cytosol"/>
    <property type="evidence" value="ECO:0007669"/>
    <property type="project" value="TreeGrafter"/>
</dbReference>
<keyword evidence="2" id="KW-1185">Reference proteome</keyword>
<dbReference type="EC" id="3.6.1.-" evidence="1"/>
<reference evidence="1 2" key="1">
    <citation type="submission" date="2018-06" db="EMBL/GenBank/DDBJ databases">
        <authorList>
            <consortium name="Pathogen Informatics"/>
            <person name="Doyle S."/>
        </authorList>
    </citation>
    <scope>NUCLEOTIDE SEQUENCE [LARGE SCALE GENOMIC DNA]</scope>
    <source>
        <strain evidence="1 2">NCTC11087</strain>
    </source>
</reference>
<dbReference type="GO" id="GO:0016791">
    <property type="term" value="F:phosphatase activity"/>
    <property type="evidence" value="ECO:0007669"/>
    <property type="project" value="TreeGrafter"/>
</dbReference>
<protein>
    <submittedName>
        <fullName evidence="1">Putative hydrolase</fullName>
        <ecNumber evidence="1">3.6.1.-</ecNumber>
    </submittedName>
</protein>
<keyword evidence="1" id="KW-0378">Hydrolase</keyword>
<accession>A0A380LM89</accession>
<dbReference type="Gene3D" id="3.40.50.1000">
    <property type="entry name" value="HAD superfamily/HAD-like"/>
    <property type="match status" value="1"/>
</dbReference>
<dbReference type="InterPro" id="IPR036412">
    <property type="entry name" value="HAD-like_sf"/>
</dbReference>
<sequence length="260" mass="29472">MHTLFFDFDGTLRVPETNEVSKETIQNLRTLRKEGNLIFINTGRCFSSLEGQAKDLPLDGVICGCGTYIRYRGQILYEVQATSIQKERVLKALRTCRLDAFLEGHGGLFVDQTYSDQLNQVISFFKRMNVNMLSTEDPSFAFSKMSLYYTDQKQKDEFENLLKEDFDFINFPNLKAEAVLKGHSKASGMRMLLKELSLPCSTSIAFGDSDNDMEMLKEANCSVLIGKHAPHLQELADLKAPSAKEEGISWALRKLNLIEE</sequence>
<dbReference type="Pfam" id="PF08282">
    <property type="entry name" value="Hydrolase_3"/>
    <property type="match status" value="1"/>
</dbReference>
<gene>
    <name evidence="1" type="ORF">NCTC11087_01900</name>
</gene>